<dbReference type="EMBL" id="JANPWB010000010">
    <property type="protein sequence ID" value="KAJ1141883.1"/>
    <property type="molecule type" value="Genomic_DNA"/>
</dbReference>
<gene>
    <name evidence="3" type="ORF">NDU88_008211</name>
</gene>
<feature type="region of interest" description="Disordered" evidence="2">
    <location>
        <begin position="162"/>
        <end position="189"/>
    </location>
</feature>
<comment type="caution">
    <text evidence="3">The sequence shown here is derived from an EMBL/GenBank/DDBJ whole genome shotgun (WGS) entry which is preliminary data.</text>
</comment>
<accession>A0AAV7QU36</accession>
<dbReference type="Proteomes" id="UP001066276">
    <property type="component" value="Chromosome 6"/>
</dbReference>
<feature type="compositionally biased region" description="Polar residues" evidence="2">
    <location>
        <begin position="339"/>
        <end position="356"/>
    </location>
</feature>
<feature type="compositionally biased region" description="Polar residues" evidence="2">
    <location>
        <begin position="167"/>
        <end position="189"/>
    </location>
</feature>
<dbReference type="AlphaFoldDB" id="A0AAV7QU36"/>
<feature type="region of interest" description="Disordered" evidence="2">
    <location>
        <begin position="307"/>
        <end position="364"/>
    </location>
</feature>
<proteinExistence type="predicted"/>
<evidence type="ECO:0000256" key="1">
    <source>
        <dbReference type="SAM" id="Coils"/>
    </source>
</evidence>
<evidence type="ECO:0000313" key="3">
    <source>
        <dbReference type="EMBL" id="KAJ1141883.1"/>
    </source>
</evidence>
<evidence type="ECO:0000313" key="4">
    <source>
        <dbReference type="Proteomes" id="UP001066276"/>
    </source>
</evidence>
<sequence>MKELSGLKMNGCQELKLLAIRRPKTAVWKIPGNDPRRANFSKSAPGPYSEEKLYTPHLSSSSSFRTSQLSSFSDLQHSFSNCPGCSRLSKMLISPVQFDSSSAATSELQLAINRWNNTCCGSVINLENGTQFDLPPASNHDRPDSNTKVEKLPHLPYLQEPRRLSSADGSQVSPPSLQNKWSRTHSEQASADQKQPWYIAVLNEKERFLLTLGEEVTRLSKVEEENMRKDDIIVVLQQEVHRLKGHLKHLLGEEALSAKGTGAGHAAEEECKESIPGGDGEPSYDGDGEALGDLNVKLSQYHATVDEEEEAQMDGTSEASEEQQDALLRSSEENLETPLPNSGVSSAGSGDTGSESTGKETQTEKDEVLAELGTLQTLNQQLVAELEKVKKDYDICTGVVSSLQRQFSIQESQLRKAESNHSKLQKEFKERGLQLQAMSNKFSNLREECKHEEMLAAMEKENYGLRAGIVELTAELEKRNSIIGEQKNEIQKLQAEDTSTRNQLNTVLGDKGETQNKADALEFSESQLKVALEATNAKFERFRSKMLQVTYSTPGTKSPQTELSDNEILAAMQKIITDRADFHQLLIQKGVKMPPLSLVESPSAAPVTPAIPVTPVTSKHSGFRKKSTM</sequence>
<dbReference type="PANTHER" id="PTHR18853">
    <property type="entry name" value="FORKHEAD-ASSOCIATED DOMAIN-CONTAINING PROTEIN 1-RELATED"/>
    <property type="match status" value="1"/>
</dbReference>
<dbReference type="InterPro" id="IPR052642">
    <property type="entry name" value="CC-FHA_domain"/>
</dbReference>
<evidence type="ECO:0000256" key="2">
    <source>
        <dbReference type="SAM" id="MobiDB-lite"/>
    </source>
</evidence>
<feature type="region of interest" description="Disordered" evidence="2">
    <location>
        <begin position="261"/>
        <end position="291"/>
    </location>
</feature>
<dbReference type="PANTHER" id="PTHR18853:SF9">
    <property type="entry name" value="COILED-COIL DOMAIN-CONTAINING PROTEIN 27"/>
    <property type="match status" value="1"/>
</dbReference>
<feature type="coiled-coil region" evidence="1">
    <location>
        <begin position="476"/>
        <end position="503"/>
    </location>
</feature>
<name>A0AAV7QU36_PLEWA</name>
<keyword evidence="4" id="KW-1185">Reference proteome</keyword>
<keyword evidence="1" id="KW-0175">Coiled coil</keyword>
<protein>
    <recommendedName>
        <fullName evidence="5">Coiled-coil domain-containing protein 27</fullName>
    </recommendedName>
</protein>
<evidence type="ECO:0008006" key="5">
    <source>
        <dbReference type="Google" id="ProtNLM"/>
    </source>
</evidence>
<reference evidence="3" key="1">
    <citation type="journal article" date="2022" name="bioRxiv">
        <title>Sequencing and chromosome-scale assembly of the giantPleurodeles waltlgenome.</title>
        <authorList>
            <person name="Brown T."/>
            <person name="Elewa A."/>
            <person name="Iarovenko S."/>
            <person name="Subramanian E."/>
            <person name="Araus A.J."/>
            <person name="Petzold A."/>
            <person name="Susuki M."/>
            <person name="Suzuki K.-i.T."/>
            <person name="Hayashi T."/>
            <person name="Toyoda A."/>
            <person name="Oliveira C."/>
            <person name="Osipova E."/>
            <person name="Leigh N.D."/>
            <person name="Simon A."/>
            <person name="Yun M.H."/>
        </authorList>
    </citation>
    <scope>NUCLEOTIDE SEQUENCE</scope>
    <source>
        <strain evidence="3">20211129_DDA</strain>
        <tissue evidence="3">Liver</tissue>
    </source>
</reference>
<organism evidence="3 4">
    <name type="scientific">Pleurodeles waltl</name>
    <name type="common">Iberian ribbed newt</name>
    <dbReference type="NCBI Taxonomy" id="8319"/>
    <lineage>
        <taxon>Eukaryota</taxon>
        <taxon>Metazoa</taxon>
        <taxon>Chordata</taxon>
        <taxon>Craniata</taxon>
        <taxon>Vertebrata</taxon>
        <taxon>Euteleostomi</taxon>
        <taxon>Amphibia</taxon>
        <taxon>Batrachia</taxon>
        <taxon>Caudata</taxon>
        <taxon>Salamandroidea</taxon>
        <taxon>Salamandridae</taxon>
        <taxon>Pleurodelinae</taxon>
        <taxon>Pleurodeles</taxon>
    </lineage>
</organism>
<feature type="coiled-coil region" evidence="1">
    <location>
        <begin position="372"/>
        <end position="427"/>
    </location>
</feature>